<accession>A0ABD3GBI9</accession>
<evidence type="ECO:0000256" key="3">
    <source>
        <dbReference type="ARBA" id="ARBA00022723"/>
    </source>
</evidence>
<protein>
    <recommendedName>
        <fullName evidence="16">Lipoxygenase</fullName>
    </recommendedName>
</protein>
<dbReference type="GO" id="GO:0046872">
    <property type="term" value="F:metal ion binding"/>
    <property type="evidence" value="ECO:0007669"/>
    <property type="project" value="UniProtKB-KW"/>
</dbReference>
<evidence type="ECO:0000256" key="10">
    <source>
        <dbReference type="PROSITE-ProRule" id="PRU00152"/>
    </source>
</evidence>
<dbReference type="Proteomes" id="UP001633002">
    <property type="component" value="Unassembled WGS sequence"/>
</dbReference>
<dbReference type="InterPro" id="IPR036226">
    <property type="entry name" value="LipOase_C_sf"/>
</dbReference>
<dbReference type="Pfam" id="PF01477">
    <property type="entry name" value="PLAT"/>
    <property type="match status" value="1"/>
</dbReference>
<dbReference type="PRINTS" id="PR00087">
    <property type="entry name" value="LIPOXYGENASE"/>
</dbReference>
<evidence type="ECO:0000256" key="9">
    <source>
        <dbReference type="ARBA" id="ARBA00023160"/>
    </source>
</evidence>
<dbReference type="Gene3D" id="2.60.60.20">
    <property type="entry name" value="PLAT/LH2 domain"/>
    <property type="match status" value="1"/>
</dbReference>
<evidence type="ECO:0008006" key="16">
    <source>
        <dbReference type="Google" id="ProtNLM"/>
    </source>
</evidence>
<proteinExistence type="inferred from homology"/>
<comment type="similarity">
    <text evidence="1">Belongs to the lipoxygenase family.</text>
</comment>
<feature type="domain" description="Lipoxygenase" evidence="13">
    <location>
        <begin position="236"/>
        <end position="940"/>
    </location>
</feature>
<feature type="domain" description="PLAT" evidence="12">
    <location>
        <begin position="102"/>
        <end position="233"/>
    </location>
</feature>
<dbReference type="InterPro" id="IPR013819">
    <property type="entry name" value="LipOase_C"/>
</dbReference>
<dbReference type="InterPro" id="IPR027433">
    <property type="entry name" value="Lipoxygenase_dom_3"/>
</dbReference>
<evidence type="ECO:0000256" key="5">
    <source>
        <dbReference type="ARBA" id="ARBA00022832"/>
    </source>
</evidence>
<comment type="caution">
    <text evidence="10">Lacks conserved residue(s) required for the propagation of feature annotation.</text>
</comment>
<dbReference type="SUPFAM" id="SSF49723">
    <property type="entry name" value="Lipase/lipooxygenase domain (PLAT/LH2 domain)"/>
    <property type="match status" value="1"/>
</dbReference>
<keyword evidence="3" id="KW-0479">Metal-binding</keyword>
<dbReference type="Gene3D" id="1.20.245.10">
    <property type="entry name" value="Lipoxygenase-1, Domain 5"/>
    <property type="match status" value="1"/>
</dbReference>
<dbReference type="InterPro" id="IPR001246">
    <property type="entry name" value="LipOase_plant"/>
</dbReference>
<dbReference type="PROSITE" id="PS50095">
    <property type="entry name" value="PLAT"/>
    <property type="match status" value="1"/>
</dbReference>
<gene>
    <name evidence="14" type="ORF">R1sor_026481</name>
</gene>
<name>A0ABD3GBI9_9MARC</name>
<dbReference type="GO" id="GO:0031408">
    <property type="term" value="P:oxylipin biosynthetic process"/>
    <property type="evidence" value="ECO:0007669"/>
    <property type="project" value="UniProtKB-KW"/>
</dbReference>
<feature type="region of interest" description="Disordered" evidence="11">
    <location>
        <begin position="283"/>
        <end position="327"/>
    </location>
</feature>
<dbReference type="PRINTS" id="PR00468">
    <property type="entry name" value="PLTLPOXGNASE"/>
</dbReference>
<evidence type="ECO:0000259" key="12">
    <source>
        <dbReference type="PROSITE" id="PS50095"/>
    </source>
</evidence>
<evidence type="ECO:0000256" key="8">
    <source>
        <dbReference type="ARBA" id="ARBA00023098"/>
    </source>
</evidence>
<dbReference type="GO" id="GO:0006633">
    <property type="term" value="P:fatty acid biosynthetic process"/>
    <property type="evidence" value="ECO:0007669"/>
    <property type="project" value="UniProtKB-KW"/>
</dbReference>
<evidence type="ECO:0000313" key="15">
    <source>
        <dbReference type="Proteomes" id="UP001633002"/>
    </source>
</evidence>
<keyword evidence="9" id="KW-0275">Fatty acid biosynthesis</keyword>
<reference evidence="14 15" key="1">
    <citation type="submission" date="2024-09" db="EMBL/GenBank/DDBJ databases">
        <title>Chromosome-scale assembly of Riccia sorocarpa.</title>
        <authorList>
            <person name="Paukszto L."/>
        </authorList>
    </citation>
    <scope>NUCLEOTIDE SEQUENCE [LARGE SCALE GENOMIC DNA]</scope>
    <source>
        <strain evidence="14">LP-2024</strain>
        <tissue evidence="14">Aerial parts of the thallus</tissue>
    </source>
</reference>
<keyword evidence="5" id="KW-0276">Fatty acid metabolism</keyword>
<evidence type="ECO:0000259" key="13">
    <source>
        <dbReference type="PROSITE" id="PS51393"/>
    </source>
</evidence>
<dbReference type="InterPro" id="IPR000907">
    <property type="entry name" value="LipOase"/>
</dbReference>
<evidence type="ECO:0000256" key="11">
    <source>
        <dbReference type="SAM" id="MobiDB-lite"/>
    </source>
</evidence>
<keyword evidence="7" id="KW-0560">Oxidoreductase</keyword>
<dbReference type="Gene3D" id="3.10.450.60">
    <property type="match status" value="1"/>
</dbReference>
<keyword evidence="2" id="KW-0444">Lipid biosynthesis</keyword>
<evidence type="ECO:0000256" key="7">
    <source>
        <dbReference type="ARBA" id="ARBA00023002"/>
    </source>
</evidence>
<sequence length="940" mass="104560">MQAASAQAAVPAILAVAGLSAGAASNKRSSAQNVGVKSSSYHGTAFATGKPKSSSSKIVTVSPARASLIGKLKDAVADIKPFKGSHNEGTVEIKGQLVISKQSFLDLVKIGPSLLDDQFDAIFNQLVALQLVSVDTKPDGQPKLSSKSTIEKWTTSSGLKGQVIAGDDSYSVTFKVPSDFGEIGAFIIRNNHPNQFYLHDLTLETDTGVVYEFPCNSWVYNDRIYHDDRVFFTNKTYLPKQTPTGLKPFRERELVALRGDGTGVRQTSDRIYDYDIYNDLGNPDKRSDLKRPPLGGSKDLPYPRRCRTGRPKSLADPKSESTTVPAGADGYYLPVDEKFGREKDSSTKAVTLKGVAHAIAPVISGLFDDTPNTWDNLEDILSVYTKGLPLGQNLEDTQDEETKRSLVFLDSLFKAQGEDKSVLKYPLPQLLKENENAWMDDEEFGRQTLAGTNPCTIQAVTEFPPKSSLSPEEYGPATALTEEHIKPYLEGLSVKEAIKAKRLFTVDYRDIFLPYIDRINQGKYKAYAPRTIYFWTSKGTMKPVAIELSLPPSEDKPASNRVFTPPLRKQDKSHYWDLAKAHAANIEFCFHAVISHWMRAHAVIEPFVLSTHRNLSKLHPVHTLLLPLFRNTLGINTSAREVLIKANGLLENNFSPGKYTMEMTSKAYGAFWRFDHVALPADLVARGMAEPADASHPGGVKLTVDDYPFAKDGLDLWDAIHTYMGKYLNLVYKGSDKAVHEDTELQTWWNEIVQVGHGDKKDEPWWPKADSIQSLTDICATIAWIAGPHHTAVNYGQWAYGGFMPNRPPHCNKLIPERGSKDEEKMLADPEKWMMQTLTNQTATCVILTLMETLSSHAVDEEYQGKRLKDNWTSNPEIKATFAEFSAKMEELQRKFEERNADLSLKNRTAGPSKVPYTLMYPNSEESGITGRGVPYSITI</sequence>
<evidence type="ECO:0000256" key="1">
    <source>
        <dbReference type="ARBA" id="ARBA00009419"/>
    </source>
</evidence>
<organism evidence="14 15">
    <name type="scientific">Riccia sorocarpa</name>
    <dbReference type="NCBI Taxonomy" id="122646"/>
    <lineage>
        <taxon>Eukaryota</taxon>
        <taxon>Viridiplantae</taxon>
        <taxon>Streptophyta</taxon>
        <taxon>Embryophyta</taxon>
        <taxon>Marchantiophyta</taxon>
        <taxon>Marchantiopsida</taxon>
        <taxon>Marchantiidae</taxon>
        <taxon>Marchantiales</taxon>
        <taxon>Ricciaceae</taxon>
        <taxon>Riccia</taxon>
    </lineage>
</organism>
<dbReference type="PROSITE" id="PS51393">
    <property type="entry name" value="LIPOXYGENASE_3"/>
    <property type="match status" value="1"/>
</dbReference>
<keyword evidence="6" id="KW-0223">Dioxygenase</keyword>
<comment type="caution">
    <text evidence="14">The sequence shown here is derived from an EMBL/GenBank/DDBJ whole genome shotgun (WGS) entry which is preliminary data.</text>
</comment>
<dbReference type="Pfam" id="PF00305">
    <property type="entry name" value="Lipoxygenase"/>
    <property type="match status" value="1"/>
</dbReference>
<dbReference type="EMBL" id="JBJQOH010000008">
    <property type="protein sequence ID" value="KAL3676533.1"/>
    <property type="molecule type" value="Genomic_DNA"/>
</dbReference>
<evidence type="ECO:0000256" key="4">
    <source>
        <dbReference type="ARBA" id="ARBA00022767"/>
    </source>
</evidence>
<dbReference type="SMART" id="SM00308">
    <property type="entry name" value="LH2"/>
    <property type="match status" value="1"/>
</dbReference>
<dbReference type="Gene3D" id="4.10.372.10">
    <property type="entry name" value="Lipoxygenase-1, Domain 3"/>
    <property type="match status" value="1"/>
</dbReference>
<keyword evidence="15" id="KW-1185">Reference proteome</keyword>
<dbReference type="Gene3D" id="4.10.375.10">
    <property type="entry name" value="Lipoxygenase-1, Domain 2"/>
    <property type="match status" value="1"/>
</dbReference>
<dbReference type="SUPFAM" id="SSF48484">
    <property type="entry name" value="Lipoxigenase"/>
    <property type="match status" value="1"/>
</dbReference>
<evidence type="ECO:0000256" key="6">
    <source>
        <dbReference type="ARBA" id="ARBA00022964"/>
    </source>
</evidence>
<keyword evidence="4" id="KW-0925">Oxylipin biosynthesis</keyword>
<dbReference type="InterPro" id="IPR036392">
    <property type="entry name" value="PLAT/LH2_dom_sf"/>
</dbReference>
<dbReference type="GO" id="GO:0051213">
    <property type="term" value="F:dioxygenase activity"/>
    <property type="evidence" value="ECO:0007669"/>
    <property type="project" value="UniProtKB-KW"/>
</dbReference>
<evidence type="ECO:0000313" key="14">
    <source>
        <dbReference type="EMBL" id="KAL3676533.1"/>
    </source>
</evidence>
<dbReference type="InterPro" id="IPR001024">
    <property type="entry name" value="PLAT/LH2_dom"/>
</dbReference>
<evidence type="ECO:0000256" key="2">
    <source>
        <dbReference type="ARBA" id="ARBA00022516"/>
    </source>
</evidence>
<dbReference type="AlphaFoldDB" id="A0ABD3GBI9"/>
<dbReference type="PANTHER" id="PTHR11771">
    <property type="entry name" value="LIPOXYGENASE"/>
    <property type="match status" value="1"/>
</dbReference>
<keyword evidence="8" id="KW-0443">Lipid metabolism</keyword>